<accession>F8P9B4</accession>
<gene>
    <name evidence="1" type="ORF">SERLADRAFT_373662</name>
</gene>
<dbReference type="HOGENOM" id="CLU_1696552_0_0_1"/>
<dbReference type="AlphaFoldDB" id="F8P9B4"/>
<protein>
    <submittedName>
        <fullName evidence="1">Uncharacterized protein</fullName>
    </submittedName>
</protein>
<name>F8P9B4_SERL9</name>
<dbReference type="OrthoDB" id="3205788at2759"/>
<reference evidence="1" key="1">
    <citation type="submission" date="2011-04" db="EMBL/GenBank/DDBJ databases">
        <title>Evolution of plant cell wall degrading machinery underlies the functional diversity of forest fungi.</title>
        <authorList>
            <consortium name="US DOE Joint Genome Institute (JGI-PGF)"/>
            <person name="Eastwood D.C."/>
            <person name="Floudas D."/>
            <person name="Binder M."/>
            <person name="Majcherczyk A."/>
            <person name="Schneider P."/>
            <person name="Aerts A."/>
            <person name="Asiegbu F.O."/>
            <person name="Baker S.E."/>
            <person name="Barry K."/>
            <person name="Bendiksby M."/>
            <person name="Blumentritt M."/>
            <person name="Coutinho P.M."/>
            <person name="Cullen D."/>
            <person name="Cullen D."/>
            <person name="Gathman A."/>
            <person name="Goodell B."/>
            <person name="Henrissat B."/>
            <person name="Ihrmark K."/>
            <person name="Kauserud H."/>
            <person name="Kohler A."/>
            <person name="LaButti K."/>
            <person name="Lapidus A."/>
            <person name="Lavin J.L."/>
            <person name="Lee Y.-H."/>
            <person name="Lindquist E."/>
            <person name="Lilly W."/>
            <person name="Lucas S."/>
            <person name="Morin E."/>
            <person name="Murat C."/>
            <person name="Oguiza J.A."/>
            <person name="Park J."/>
            <person name="Pisabarro A.G."/>
            <person name="Riley R."/>
            <person name="Rosling A."/>
            <person name="Salamov A."/>
            <person name="Schmidt O."/>
            <person name="Schmutz J."/>
            <person name="Skrede I."/>
            <person name="Stenlid J."/>
            <person name="Wiebenga A."/>
            <person name="Xie X."/>
            <person name="Kues U."/>
            <person name="Hibbett D.S."/>
            <person name="Hoffmeister D."/>
            <person name="Hogberg N."/>
            <person name="Martin F."/>
            <person name="Grigoriev I.V."/>
            <person name="Watkinson S.C."/>
        </authorList>
    </citation>
    <scope>NUCLEOTIDE SEQUENCE</scope>
    <source>
        <strain evidence="1">S7.9</strain>
    </source>
</reference>
<proteinExistence type="predicted"/>
<dbReference type="KEGG" id="sla:SERLADRAFT_373662"/>
<dbReference type="Proteomes" id="UP000008064">
    <property type="component" value="Unassembled WGS sequence"/>
</dbReference>
<evidence type="ECO:0000313" key="1">
    <source>
        <dbReference type="EMBL" id="EGO20243.1"/>
    </source>
</evidence>
<sequence>MSMGDPLAEVATKLLVEGTPFPGDDLANQDTYDLGRFSVYRVSKHEHAIVDHLRWLDDDVMVPSSYLMDTKFCLADWYSDQKGPIGGYQLHECEEFHTSVPMGDAIGDRVEEILDMGRPYERDVILDREPRESRFVWLEIQSNLWN</sequence>
<dbReference type="RefSeq" id="XP_007322988.1">
    <property type="nucleotide sequence ID" value="XM_007322926.1"/>
</dbReference>
<dbReference type="EMBL" id="GL945441">
    <property type="protein sequence ID" value="EGO20243.1"/>
    <property type="molecule type" value="Genomic_DNA"/>
</dbReference>
<organism>
    <name type="scientific">Serpula lacrymans var. lacrymans (strain S7.9)</name>
    <name type="common">Dry rot fungus</name>
    <dbReference type="NCBI Taxonomy" id="578457"/>
    <lineage>
        <taxon>Eukaryota</taxon>
        <taxon>Fungi</taxon>
        <taxon>Dikarya</taxon>
        <taxon>Basidiomycota</taxon>
        <taxon>Agaricomycotina</taxon>
        <taxon>Agaricomycetes</taxon>
        <taxon>Agaricomycetidae</taxon>
        <taxon>Boletales</taxon>
        <taxon>Coniophorineae</taxon>
        <taxon>Serpulaceae</taxon>
        <taxon>Serpula</taxon>
    </lineage>
</organism>
<dbReference type="GeneID" id="18810483"/>